<dbReference type="SUPFAM" id="SSF47323">
    <property type="entry name" value="Anticodon-binding domain of a subclass of class I aminoacyl-tRNA synthetases"/>
    <property type="match status" value="1"/>
</dbReference>
<dbReference type="HAMAP" id="MF_00041">
    <property type="entry name" value="Cys_tRNA_synth"/>
    <property type="match status" value="1"/>
</dbReference>
<keyword evidence="8 13" id="KW-0862">Zinc</keyword>
<evidence type="ECO:0000256" key="6">
    <source>
        <dbReference type="ARBA" id="ARBA00022723"/>
    </source>
</evidence>
<dbReference type="EMBL" id="JAOSID010000006">
    <property type="protein sequence ID" value="MDO8168189.1"/>
    <property type="molecule type" value="Genomic_DNA"/>
</dbReference>
<dbReference type="PANTHER" id="PTHR10890:SF3">
    <property type="entry name" value="CYSTEINE--TRNA LIGASE, CYTOPLASMIC"/>
    <property type="match status" value="1"/>
</dbReference>
<feature type="binding site" evidence="13">
    <location>
        <position position="28"/>
    </location>
    <ligand>
        <name>Zn(2+)</name>
        <dbReference type="ChEBI" id="CHEBI:29105"/>
    </ligand>
</feature>
<dbReference type="PRINTS" id="PR00983">
    <property type="entry name" value="TRNASYNTHCYS"/>
</dbReference>
<feature type="binding site" evidence="13">
    <location>
        <position position="236"/>
    </location>
    <ligand>
        <name>Zn(2+)</name>
        <dbReference type="ChEBI" id="CHEBI:29105"/>
    </ligand>
</feature>
<dbReference type="Proteomes" id="UP001172036">
    <property type="component" value="Unassembled WGS sequence"/>
</dbReference>
<reference evidence="16 17" key="1">
    <citation type="journal article" date="2023" name="Int. J. Syst. Evol. Microbiol.">
        <title>The observation of taxonomic boundaries for the 16SrII and 16SrXXV phytoplasmas using genome-based delimitation.</title>
        <authorList>
            <person name="Rodrigues Jardim B."/>
            <person name="Tran-Nguyen L.T.T."/>
            <person name="Gambley C."/>
            <person name="Al-Sadi A.M."/>
            <person name="Al-Subhi A.M."/>
            <person name="Foissac X."/>
            <person name="Salar P."/>
            <person name="Cai H."/>
            <person name="Yang J.Y."/>
            <person name="Davis R."/>
            <person name="Jones L."/>
            <person name="Rodoni B."/>
            <person name="Constable F.E."/>
        </authorList>
    </citation>
    <scope>NUCLEOTIDE SEQUENCE [LARGE SCALE GENOMIC DNA]</scope>
    <source>
        <strain evidence="16">BAWM-155c</strain>
    </source>
</reference>
<evidence type="ECO:0000313" key="17">
    <source>
        <dbReference type="Proteomes" id="UP001172036"/>
    </source>
</evidence>
<comment type="catalytic activity">
    <reaction evidence="12 13">
        <text>tRNA(Cys) + L-cysteine + ATP = L-cysteinyl-tRNA(Cys) + AMP + diphosphate</text>
        <dbReference type="Rhea" id="RHEA:17773"/>
        <dbReference type="Rhea" id="RHEA-COMP:9661"/>
        <dbReference type="Rhea" id="RHEA-COMP:9679"/>
        <dbReference type="ChEBI" id="CHEBI:30616"/>
        <dbReference type="ChEBI" id="CHEBI:33019"/>
        <dbReference type="ChEBI" id="CHEBI:35235"/>
        <dbReference type="ChEBI" id="CHEBI:78442"/>
        <dbReference type="ChEBI" id="CHEBI:78517"/>
        <dbReference type="ChEBI" id="CHEBI:456215"/>
        <dbReference type="EC" id="6.1.1.16"/>
    </reaction>
</comment>
<feature type="short sequence motif" description="'KMSKS' region" evidence="13">
    <location>
        <begin position="264"/>
        <end position="268"/>
    </location>
</feature>
<keyword evidence="9 13" id="KW-0067">ATP-binding</keyword>
<evidence type="ECO:0000256" key="11">
    <source>
        <dbReference type="ARBA" id="ARBA00023146"/>
    </source>
</evidence>
<evidence type="ECO:0000259" key="15">
    <source>
        <dbReference type="Pfam" id="PF09190"/>
    </source>
</evidence>
<dbReference type="Gene3D" id="1.20.120.1910">
    <property type="entry name" value="Cysteine-tRNA ligase, C-terminal anti-codon recognition domain"/>
    <property type="match status" value="1"/>
</dbReference>
<dbReference type="GO" id="GO:0004817">
    <property type="term" value="F:cysteine-tRNA ligase activity"/>
    <property type="evidence" value="ECO:0007669"/>
    <property type="project" value="UniProtKB-EC"/>
</dbReference>
<comment type="similarity">
    <text evidence="2 13">Belongs to the class-I aminoacyl-tRNA synthetase family.</text>
</comment>
<gene>
    <name evidence="13 16" type="primary">cysS</name>
    <name evidence="16" type="ORF">OC680_01700</name>
</gene>
<comment type="caution">
    <text evidence="16">The sequence shown here is derived from an EMBL/GenBank/DDBJ whole genome shotgun (WGS) entry which is preliminary data.</text>
</comment>
<keyword evidence="6 13" id="KW-0479">Metal-binding</keyword>
<dbReference type="NCBIfam" id="TIGR00435">
    <property type="entry name" value="cysS"/>
    <property type="match status" value="1"/>
</dbReference>
<dbReference type="Pfam" id="PF01406">
    <property type="entry name" value="tRNA-synt_1e"/>
    <property type="match status" value="1"/>
</dbReference>
<protein>
    <recommendedName>
        <fullName evidence="13">Cysteine--tRNA ligase</fullName>
        <ecNumber evidence="13">6.1.1.16</ecNumber>
    </recommendedName>
    <alternativeName>
        <fullName evidence="13">Cysteinyl-tRNA synthetase</fullName>
        <shortName evidence="13">CysRS</shortName>
    </alternativeName>
</protein>
<dbReference type="InterPro" id="IPR024909">
    <property type="entry name" value="Cys-tRNA/MSH_ligase"/>
</dbReference>
<evidence type="ECO:0000256" key="12">
    <source>
        <dbReference type="ARBA" id="ARBA00047398"/>
    </source>
</evidence>
<sequence length="439" mass="51986">MLKIYNSLSCSKEFFYSLNKKKINIYVCGPTVYNHLHIGNIRSLVFFHMVKKYFLLLGFQVNLVINITDLDDKIIEIALLNNKTEKQISSEYINSFFVLLTQLEINMIDKLPLATDYINKIITYIELLIQKKYAYLTDQGVYFKVSSIHNYGCLSKQRLSKLKQNVRKTLDSQKENFEDFILWKKTDIGIQYESPWFVGRPGWHTECVVMIKEIFQQTIDIHGGGNDLKFPHHENEQAQFLASENKPLANFFMHVGHVNYQKQKMSKSLHNIVLAKDLLQIFESNVIKLFFCSYHYLKPINYSDSLMKSFQTKYIKMINTLNKNHFQLVIHKINNSKINSLYIEKFHSMMKNDFNTPNIITLIDELFKQISRQNLDLEKLAELQNTLIYLFQCLDMQIILKKITKDLIKSYYLWQNYRRNKAFAKADFYRNILKKEGII</sequence>
<feature type="domain" description="tRNA synthetases class I catalytic" evidence="14">
    <location>
        <begin position="16"/>
        <end position="309"/>
    </location>
</feature>
<dbReference type="InterPro" id="IPR032678">
    <property type="entry name" value="tRNA-synt_1_cat_dom"/>
</dbReference>
<evidence type="ECO:0000256" key="8">
    <source>
        <dbReference type="ARBA" id="ARBA00022833"/>
    </source>
</evidence>
<keyword evidence="4 13" id="KW-0963">Cytoplasm</keyword>
<proteinExistence type="inferred from homology"/>
<evidence type="ECO:0000313" key="16">
    <source>
        <dbReference type="EMBL" id="MDO8168189.1"/>
    </source>
</evidence>
<evidence type="ECO:0000256" key="9">
    <source>
        <dbReference type="ARBA" id="ARBA00022840"/>
    </source>
</evidence>
<evidence type="ECO:0000256" key="2">
    <source>
        <dbReference type="ARBA" id="ARBA00005594"/>
    </source>
</evidence>
<dbReference type="Pfam" id="PF09190">
    <property type="entry name" value="DALR_2"/>
    <property type="match status" value="1"/>
</dbReference>
<feature type="short sequence motif" description="'HIGH' region" evidence="13">
    <location>
        <begin position="30"/>
        <end position="40"/>
    </location>
</feature>
<feature type="binding site" evidence="13">
    <location>
        <position position="207"/>
    </location>
    <ligand>
        <name>Zn(2+)</name>
        <dbReference type="ChEBI" id="CHEBI:29105"/>
    </ligand>
</feature>
<evidence type="ECO:0000256" key="10">
    <source>
        <dbReference type="ARBA" id="ARBA00022917"/>
    </source>
</evidence>
<name>A0ABT9DFE7_9MOLU</name>
<dbReference type="Gene3D" id="3.40.50.620">
    <property type="entry name" value="HUPs"/>
    <property type="match status" value="1"/>
</dbReference>
<evidence type="ECO:0000259" key="14">
    <source>
        <dbReference type="Pfam" id="PF01406"/>
    </source>
</evidence>
<evidence type="ECO:0000256" key="4">
    <source>
        <dbReference type="ARBA" id="ARBA00022490"/>
    </source>
</evidence>
<dbReference type="InterPro" id="IPR015803">
    <property type="entry name" value="Cys-tRNA-ligase"/>
</dbReference>
<dbReference type="InterPro" id="IPR009080">
    <property type="entry name" value="tRNAsynth_Ia_anticodon-bd"/>
</dbReference>
<evidence type="ECO:0000256" key="13">
    <source>
        <dbReference type="HAMAP-Rule" id="MF_00041"/>
    </source>
</evidence>
<keyword evidence="5 13" id="KW-0436">Ligase</keyword>
<keyword evidence="7 13" id="KW-0547">Nucleotide-binding</keyword>
<keyword evidence="17" id="KW-1185">Reference proteome</keyword>
<comment type="cofactor">
    <cofactor evidence="13">
        <name>Zn(2+)</name>
        <dbReference type="ChEBI" id="CHEBI:29105"/>
    </cofactor>
    <text evidence="13">Binds 1 zinc ion per subunit.</text>
</comment>
<feature type="domain" description="Cysteinyl-tRNA synthetase class Ia DALR" evidence="15">
    <location>
        <begin position="345"/>
        <end position="393"/>
    </location>
</feature>
<dbReference type="EC" id="6.1.1.16" evidence="13"/>
<comment type="subcellular location">
    <subcellularLocation>
        <location evidence="1 13">Cytoplasm</location>
    </subcellularLocation>
</comment>
<dbReference type="RefSeq" id="WP_304515393.1">
    <property type="nucleotide sequence ID" value="NZ_JAOSID010000006.1"/>
</dbReference>
<accession>A0ABT9DFE7</accession>
<dbReference type="InterPro" id="IPR015273">
    <property type="entry name" value="Cys-tRNA-synt_Ia_DALR"/>
</dbReference>
<dbReference type="InterPro" id="IPR014729">
    <property type="entry name" value="Rossmann-like_a/b/a_fold"/>
</dbReference>
<keyword evidence="11 13" id="KW-0030">Aminoacyl-tRNA synthetase</keyword>
<feature type="binding site" evidence="13">
    <location>
        <position position="267"/>
    </location>
    <ligand>
        <name>ATP</name>
        <dbReference type="ChEBI" id="CHEBI:30616"/>
    </ligand>
</feature>
<dbReference type="SUPFAM" id="SSF52374">
    <property type="entry name" value="Nucleotidylyl transferase"/>
    <property type="match status" value="1"/>
</dbReference>
<evidence type="ECO:0000256" key="7">
    <source>
        <dbReference type="ARBA" id="ARBA00022741"/>
    </source>
</evidence>
<evidence type="ECO:0000256" key="1">
    <source>
        <dbReference type="ARBA" id="ARBA00004496"/>
    </source>
</evidence>
<organism evidence="16 17">
    <name type="scientific">Candidatus Phytoplasma melaleucae</name>
    <dbReference type="NCBI Taxonomy" id="2982630"/>
    <lineage>
        <taxon>Bacteria</taxon>
        <taxon>Bacillati</taxon>
        <taxon>Mycoplasmatota</taxon>
        <taxon>Mollicutes</taxon>
        <taxon>Acholeplasmatales</taxon>
        <taxon>Acholeplasmataceae</taxon>
        <taxon>Candidatus Phytoplasma</taxon>
    </lineage>
</organism>
<keyword evidence="10 13" id="KW-0648">Protein biosynthesis</keyword>
<comment type="subunit">
    <text evidence="3 13">Monomer.</text>
</comment>
<dbReference type="PANTHER" id="PTHR10890">
    <property type="entry name" value="CYSTEINYL-TRNA SYNTHETASE"/>
    <property type="match status" value="1"/>
</dbReference>
<evidence type="ECO:0000256" key="5">
    <source>
        <dbReference type="ARBA" id="ARBA00022598"/>
    </source>
</evidence>
<evidence type="ECO:0000256" key="3">
    <source>
        <dbReference type="ARBA" id="ARBA00011245"/>
    </source>
</evidence>
<feature type="binding site" evidence="13">
    <location>
        <position position="232"/>
    </location>
    <ligand>
        <name>Zn(2+)</name>
        <dbReference type="ChEBI" id="CHEBI:29105"/>
    </ligand>
</feature>